<comment type="caution">
    <text evidence="1">The sequence shown here is derived from an EMBL/GenBank/DDBJ whole genome shotgun (WGS) entry which is preliminary data.</text>
</comment>
<proteinExistence type="predicted"/>
<evidence type="ECO:0000313" key="2">
    <source>
        <dbReference type="Proteomes" id="UP000266426"/>
    </source>
</evidence>
<accession>A0A3A4R775</accession>
<sequence length="288" mass="32020">MDLAHAQFVDNDTKLEVTVTFDYSPLEASLSLSQSSFVKTKKDGFELKATSQYAGKVIGTAYLSWQAKGLYEIVLYTDNVADIGPIIADAFNWDVPNLFETITDKKTRVAKKSTYIESFTGIHPITWNTSHFIPGFTTVCLPVKVWLLKTAGVLASGEPQETAPVEPDGSIRDIYFRQLYTWRTNPVTGVLERVVTNEDTLSFYVIPERLAVDSIVALDPSVPASDEYGSYKKVIASTVDASDPKNYELTLAMDLYQGTTTEPTQLKTNFTNGYKKYVGKIYIDLIGN</sequence>
<evidence type="ECO:0000313" key="1">
    <source>
        <dbReference type="EMBL" id="RJP60503.1"/>
    </source>
</evidence>
<gene>
    <name evidence="1" type="ORF">C4541_03805</name>
</gene>
<protein>
    <submittedName>
        <fullName evidence="1">Uncharacterized protein</fullName>
    </submittedName>
</protein>
<dbReference type="Proteomes" id="UP000266426">
    <property type="component" value="Unassembled WGS sequence"/>
</dbReference>
<reference evidence="1 2" key="1">
    <citation type="journal article" date="2017" name="ISME J.">
        <title>Energy and carbon metabolisms in a deep terrestrial subsurface fluid microbial community.</title>
        <authorList>
            <person name="Momper L."/>
            <person name="Jungbluth S.P."/>
            <person name="Lee M.D."/>
            <person name="Amend J.P."/>
        </authorList>
    </citation>
    <scope>NUCLEOTIDE SEQUENCE [LARGE SCALE GENOMIC DNA]</scope>
    <source>
        <strain evidence="1">SURF_26</strain>
    </source>
</reference>
<dbReference type="AlphaFoldDB" id="A0A3A4R775"/>
<organism evidence="1 2">
    <name type="scientific">Candidatus Auribacter fodinae</name>
    <dbReference type="NCBI Taxonomy" id="2093366"/>
    <lineage>
        <taxon>Bacteria</taxon>
        <taxon>Pseudomonadati</taxon>
        <taxon>Candidatus Auribacterota</taxon>
        <taxon>Candidatus Auribacteria</taxon>
        <taxon>Candidatus Auribacterales</taxon>
        <taxon>Candidatus Auribacteraceae</taxon>
        <taxon>Candidatus Auribacter</taxon>
    </lineage>
</organism>
<dbReference type="EMBL" id="QZJZ01000028">
    <property type="protein sequence ID" value="RJP60503.1"/>
    <property type="molecule type" value="Genomic_DNA"/>
</dbReference>
<name>A0A3A4R775_9BACT</name>